<evidence type="ECO:0000313" key="10">
    <source>
        <dbReference type="Proteomes" id="UP000708208"/>
    </source>
</evidence>
<dbReference type="GO" id="GO:0016592">
    <property type="term" value="C:mediator complex"/>
    <property type="evidence" value="ECO:0007669"/>
    <property type="project" value="InterPro"/>
</dbReference>
<comment type="function">
    <text evidence="7">Component of the Mediator complex, a coactivator involved in the regulated transcription of nearly all RNA polymerase II-dependent genes. Mediator functions as a bridge to convey information from gene-specific regulatory proteins to the basal RNA polymerase II transcription machinery. Mediator is recruited to promoters by direct interactions with regulatory proteins and serves as a scaffold for the assembly of a functional preinitiation complex with RNA polymerase II and the general transcription factors.</text>
</comment>
<protein>
    <recommendedName>
        <fullName evidence="3">Mediator of RNA polymerase II transcription subunit 22</fullName>
    </recommendedName>
    <alternativeName>
        <fullName evidence="8">Mediator complex subunit 22</fullName>
    </alternativeName>
</protein>
<keyword evidence="10" id="KW-1185">Reference proteome</keyword>
<evidence type="ECO:0000256" key="7">
    <source>
        <dbReference type="ARBA" id="ARBA00025687"/>
    </source>
</evidence>
<dbReference type="GO" id="GO:0006357">
    <property type="term" value="P:regulation of transcription by RNA polymerase II"/>
    <property type="evidence" value="ECO:0007669"/>
    <property type="project" value="InterPro"/>
</dbReference>
<evidence type="ECO:0000256" key="8">
    <source>
        <dbReference type="ARBA" id="ARBA00031962"/>
    </source>
</evidence>
<name>A0A8J2KC74_9HEXA</name>
<organism evidence="9 10">
    <name type="scientific">Allacma fusca</name>
    <dbReference type="NCBI Taxonomy" id="39272"/>
    <lineage>
        <taxon>Eukaryota</taxon>
        <taxon>Metazoa</taxon>
        <taxon>Ecdysozoa</taxon>
        <taxon>Arthropoda</taxon>
        <taxon>Hexapoda</taxon>
        <taxon>Collembola</taxon>
        <taxon>Symphypleona</taxon>
        <taxon>Sminthuridae</taxon>
        <taxon>Allacma</taxon>
    </lineage>
</organism>
<dbReference type="EMBL" id="CAJVCH010252155">
    <property type="protein sequence ID" value="CAG7733612.1"/>
    <property type="molecule type" value="Genomic_DNA"/>
</dbReference>
<dbReference type="AlphaFoldDB" id="A0A8J2KC74"/>
<evidence type="ECO:0000256" key="4">
    <source>
        <dbReference type="ARBA" id="ARBA00023015"/>
    </source>
</evidence>
<gene>
    <name evidence="9" type="ORF">AFUS01_LOCUS22044</name>
</gene>
<dbReference type="Pfam" id="PF06179">
    <property type="entry name" value="Med22"/>
    <property type="match status" value="1"/>
</dbReference>
<proteinExistence type="inferred from homology"/>
<comment type="similarity">
    <text evidence="2">Belongs to the Mediator complex subunit 22 family.</text>
</comment>
<evidence type="ECO:0000256" key="6">
    <source>
        <dbReference type="ARBA" id="ARBA00023242"/>
    </source>
</evidence>
<keyword evidence="4" id="KW-0805">Transcription regulation</keyword>
<evidence type="ECO:0000256" key="3">
    <source>
        <dbReference type="ARBA" id="ARBA00019695"/>
    </source>
</evidence>
<dbReference type="Proteomes" id="UP000708208">
    <property type="component" value="Unassembled WGS sequence"/>
</dbReference>
<evidence type="ECO:0000256" key="1">
    <source>
        <dbReference type="ARBA" id="ARBA00004123"/>
    </source>
</evidence>
<evidence type="ECO:0000256" key="2">
    <source>
        <dbReference type="ARBA" id="ARBA00005942"/>
    </source>
</evidence>
<evidence type="ECO:0000256" key="5">
    <source>
        <dbReference type="ARBA" id="ARBA00023163"/>
    </source>
</evidence>
<evidence type="ECO:0000313" key="9">
    <source>
        <dbReference type="EMBL" id="CAG7733612.1"/>
    </source>
</evidence>
<dbReference type="GO" id="GO:0003712">
    <property type="term" value="F:transcription coregulator activity"/>
    <property type="evidence" value="ECO:0007669"/>
    <property type="project" value="InterPro"/>
</dbReference>
<dbReference type="OrthoDB" id="203279at2759"/>
<dbReference type="InterPro" id="IPR009332">
    <property type="entry name" value="Med22"/>
</dbReference>
<dbReference type="PANTHER" id="PTHR12434:SF6">
    <property type="entry name" value="MEDIATOR OF RNA POLYMERASE II TRANSCRIPTION SUBUNIT 22"/>
    <property type="match status" value="1"/>
</dbReference>
<keyword evidence="5" id="KW-0804">Transcription</keyword>
<comment type="caution">
    <text evidence="9">The sequence shown here is derived from an EMBL/GenBank/DDBJ whole genome shotgun (WGS) entry which is preliminary data.</text>
</comment>
<accession>A0A8J2KC74</accession>
<reference evidence="9" key="1">
    <citation type="submission" date="2021-06" db="EMBL/GenBank/DDBJ databases">
        <authorList>
            <person name="Hodson N. C."/>
            <person name="Mongue J. A."/>
            <person name="Jaron S. K."/>
        </authorList>
    </citation>
    <scope>NUCLEOTIDE SEQUENCE</scope>
</reference>
<keyword evidence="6" id="KW-0539">Nucleus</keyword>
<comment type="subcellular location">
    <subcellularLocation>
        <location evidence="1">Nucleus</location>
    </subcellularLocation>
</comment>
<sequence length="185" mass="20964">MGTRFGWEVLTSLPWYGSAAIDDRRETQNRIVKVHIGGVTMAQSSVSAGRALPQNKEALLKGYNKRLKDNVKSIVDNFAEIVKLARIESEGQVSRSTQADEDHFEMSVRAANMVRAGEGLMKLVADIKQYLILNDFPSVNEAIVQNSLLFKQKQMECDRKLMTLRDDMAADMYDLEEEYYSSSFK</sequence>
<dbReference type="PANTHER" id="PTHR12434">
    <property type="entry name" value="MEDIATOR OF RNA POLYMERASE II TRANSCRIPTION SUBUNIT 22"/>
    <property type="match status" value="1"/>
</dbReference>